<dbReference type="EMBL" id="JAAAID010004108">
    <property type="protein sequence ID" value="KAF9994286.1"/>
    <property type="molecule type" value="Genomic_DNA"/>
</dbReference>
<gene>
    <name evidence="2" type="ORF">BGZ80_007865</name>
</gene>
<protein>
    <submittedName>
        <fullName evidence="2">Uncharacterized protein</fullName>
    </submittedName>
</protein>
<evidence type="ECO:0000256" key="1">
    <source>
        <dbReference type="SAM" id="MobiDB-lite"/>
    </source>
</evidence>
<dbReference type="Proteomes" id="UP000703661">
    <property type="component" value="Unassembled WGS sequence"/>
</dbReference>
<comment type="caution">
    <text evidence="2">The sequence shown here is derived from an EMBL/GenBank/DDBJ whole genome shotgun (WGS) entry which is preliminary data.</text>
</comment>
<feature type="region of interest" description="Disordered" evidence="1">
    <location>
        <begin position="177"/>
        <end position="211"/>
    </location>
</feature>
<feature type="region of interest" description="Disordered" evidence="1">
    <location>
        <begin position="374"/>
        <end position="420"/>
    </location>
</feature>
<reference evidence="2" key="1">
    <citation type="journal article" date="2020" name="Fungal Divers.">
        <title>Resolving the Mortierellaceae phylogeny through synthesis of multi-gene phylogenetics and phylogenomics.</title>
        <authorList>
            <person name="Vandepol N."/>
            <person name="Liber J."/>
            <person name="Desiro A."/>
            <person name="Na H."/>
            <person name="Kennedy M."/>
            <person name="Barry K."/>
            <person name="Grigoriev I.V."/>
            <person name="Miller A.N."/>
            <person name="O'Donnell K."/>
            <person name="Stajich J.E."/>
            <person name="Bonito G."/>
        </authorList>
    </citation>
    <scope>NUCLEOTIDE SEQUENCE</scope>
    <source>
        <strain evidence="2">NRRL 2769</strain>
    </source>
</reference>
<feature type="non-terminal residue" evidence="2">
    <location>
        <position position="1"/>
    </location>
</feature>
<evidence type="ECO:0000313" key="2">
    <source>
        <dbReference type="EMBL" id="KAF9994286.1"/>
    </source>
</evidence>
<sequence length="420" mass="46079">TYPRGNCDEHENPARPEKVFDIMELRNSTLECHLRPSAQPKLDRHIADLLFPIAAVEPVLSRIDREINLATSHASTVSSRSEHRHKPSKSVILKAPKVDLTLLPEEQAGYPRGDINRQENPHRLANISDVVEVNYPQMGFSTPAKMAMQPIIAPTEAISPLILDSGARLASIPSALPRKDTTRLRTSRKRPVSSSTLAAATPRELKRSRSTAVTLKRPRINLFLYPEEQPDYPRANVMRRRAKRPLRIPEPAKAVASEIQLDPEHQHPHHDLHPTIVESATAAVTHGLEGIMSLLGSIHLPNVLLQGDVATGTDDVANSEPRSPHHHTPQTSISGPIYQSSFAARARDIPLVPVSEPLINIDQEPAGRPIQVAGKMPSRKLSLPVPKVSESDSSTSSTRQVTTAESSHGSLFAPFEKAAP</sequence>
<organism evidence="2 3">
    <name type="scientific">Entomortierella chlamydospora</name>
    <dbReference type="NCBI Taxonomy" id="101097"/>
    <lineage>
        <taxon>Eukaryota</taxon>
        <taxon>Fungi</taxon>
        <taxon>Fungi incertae sedis</taxon>
        <taxon>Mucoromycota</taxon>
        <taxon>Mortierellomycotina</taxon>
        <taxon>Mortierellomycetes</taxon>
        <taxon>Mortierellales</taxon>
        <taxon>Mortierellaceae</taxon>
        <taxon>Entomortierella</taxon>
    </lineage>
</organism>
<feature type="compositionally biased region" description="Low complexity" evidence="1">
    <location>
        <begin position="391"/>
        <end position="403"/>
    </location>
</feature>
<accession>A0A9P6SRS4</accession>
<feature type="region of interest" description="Disordered" evidence="1">
    <location>
        <begin position="312"/>
        <end position="335"/>
    </location>
</feature>
<feature type="non-terminal residue" evidence="2">
    <location>
        <position position="420"/>
    </location>
</feature>
<dbReference type="AlphaFoldDB" id="A0A9P6SRS4"/>
<proteinExistence type="predicted"/>
<name>A0A9P6SRS4_9FUNG</name>
<keyword evidence="3" id="KW-1185">Reference proteome</keyword>
<evidence type="ECO:0000313" key="3">
    <source>
        <dbReference type="Proteomes" id="UP000703661"/>
    </source>
</evidence>